<evidence type="ECO:0000256" key="1">
    <source>
        <dbReference type="SAM" id="MobiDB-lite"/>
    </source>
</evidence>
<dbReference type="RefSeq" id="XP_060382022.1">
    <property type="nucleotide sequence ID" value="XM_060523284.1"/>
</dbReference>
<name>A0ABQ9R9V2_9PEZI</name>
<gene>
    <name evidence="2" type="ORF">CTAM01_07261</name>
</gene>
<proteinExistence type="predicted"/>
<keyword evidence="3" id="KW-1185">Reference proteome</keyword>
<evidence type="ECO:0000313" key="3">
    <source>
        <dbReference type="Proteomes" id="UP001227543"/>
    </source>
</evidence>
<organism evidence="2 3">
    <name type="scientific">Colletotrichum tamarilloi</name>
    <dbReference type="NCBI Taxonomy" id="1209934"/>
    <lineage>
        <taxon>Eukaryota</taxon>
        <taxon>Fungi</taxon>
        <taxon>Dikarya</taxon>
        <taxon>Ascomycota</taxon>
        <taxon>Pezizomycotina</taxon>
        <taxon>Sordariomycetes</taxon>
        <taxon>Hypocreomycetidae</taxon>
        <taxon>Glomerellales</taxon>
        <taxon>Glomerellaceae</taxon>
        <taxon>Colletotrichum</taxon>
        <taxon>Colletotrichum acutatum species complex</taxon>
    </lineage>
</organism>
<protein>
    <submittedName>
        <fullName evidence="2">Uncharacterized protein</fullName>
    </submittedName>
</protein>
<accession>A0ABQ9R9V2</accession>
<feature type="compositionally biased region" description="Basic and acidic residues" evidence="1">
    <location>
        <begin position="1"/>
        <end position="10"/>
    </location>
</feature>
<dbReference type="EMBL" id="MLFU01000022">
    <property type="protein sequence ID" value="KAK1498532.1"/>
    <property type="molecule type" value="Genomic_DNA"/>
</dbReference>
<reference evidence="2 3" key="1">
    <citation type="submission" date="2016-10" db="EMBL/GenBank/DDBJ databases">
        <title>The genome sequence of Colletotrichum fioriniae PJ7.</title>
        <authorList>
            <person name="Baroncelli R."/>
        </authorList>
    </citation>
    <scope>NUCLEOTIDE SEQUENCE [LARGE SCALE GENOMIC DNA]</scope>
    <source>
        <strain evidence="2 3">Tom-12</strain>
    </source>
</reference>
<feature type="region of interest" description="Disordered" evidence="1">
    <location>
        <begin position="1"/>
        <end position="28"/>
    </location>
</feature>
<dbReference type="Proteomes" id="UP001227543">
    <property type="component" value="Unassembled WGS sequence"/>
</dbReference>
<evidence type="ECO:0000313" key="2">
    <source>
        <dbReference type="EMBL" id="KAK1498532.1"/>
    </source>
</evidence>
<dbReference type="GeneID" id="85407522"/>
<comment type="caution">
    <text evidence="2">The sequence shown here is derived from an EMBL/GenBank/DDBJ whole genome shotgun (WGS) entry which is preliminary data.</text>
</comment>
<sequence length="70" mass="7531">MGIPGTHEKGVGTTTTSTQLHGEGSGMEDSLYQTICHTPSTIPPLVGSQVHQRTKDKTKTKTKTLFVFSD</sequence>